<organism evidence="5 6">
    <name type="scientific">Trinickia violacea</name>
    <dbReference type="NCBI Taxonomy" id="2571746"/>
    <lineage>
        <taxon>Bacteria</taxon>
        <taxon>Pseudomonadati</taxon>
        <taxon>Pseudomonadota</taxon>
        <taxon>Betaproteobacteria</taxon>
        <taxon>Burkholderiales</taxon>
        <taxon>Burkholderiaceae</taxon>
        <taxon>Trinickia</taxon>
    </lineage>
</organism>
<sequence length="131" mass="15010">MKNQTNGDDEINMHDEMRRAFALLSGKWKLEIMWLLNQRIYRFGELRKAIPGITQHMLTAQLRELEADGLVLRTVFAEVPPRVEYEITQKARGLGPTMEALTAWWNEYGRSVPVKPTSRGRKAKVAKSKAG</sequence>
<protein>
    <submittedName>
        <fullName evidence="5">Helix-turn-helix transcriptional regulator</fullName>
    </submittedName>
</protein>
<dbReference type="AlphaFoldDB" id="A0A4P8J5M1"/>
<dbReference type="Pfam" id="PF01638">
    <property type="entry name" value="HxlR"/>
    <property type="match status" value="1"/>
</dbReference>
<keyword evidence="3" id="KW-0804">Transcription</keyword>
<reference evidence="5 6" key="1">
    <citation type="submission" date="2019-05" db="EMBL/GenBank/DDBJ databases">
        <title>Burkholderia sp. DHOD12, isolated from subtropical forest soil.</title>
        <authorList>
            <person name="Gao Z.-H."/>
            <person name="Qiu L.-H."/>
        </authorList>
    </citation>
    <scope>NUCLEOTIDE SEQUENCE [LARGE SCALE GENOMIC DNA]</scope>
    <source>
        <strain evidence="5 6">DHOD12</strain>
    </source>
</reference>
<feature type="domain" description="HTH hxlR-type" evidence="4">
    <location>
        <begin position="15"/>
        <end position="113"/>
    </location>
</feature>
<dbReference type="InterPro" id="IPR036390">
    <property type="entry name" value="WH_DNA-bd_sf"/>
</dbReference>
<dbReference type="Proteomes" id="UP000298656">
    <property type="component" value="Chromosome 2"/>
</dbReference>
<evidence type="ECO:0000256" key="3">
    <source>
        <dbReference type="ARBA" id="ARBA00023163"/>
    </source>
</evidence>
<evidence type="ECO:0000259" key="4">
    <source>
        <dbReference type="PROSITE" id="PS51118"/>
    </source>
</evidence>
<keyword evidence="2" id="KW-0238">DNA-binding</keyword>
<dbReference type="OrthoDB" id="9807069at2"/>
<evidence type="ECO:0000256" key="2">
    <source>
        <dbReference type="ARBA" id="ARBA00023125"/>
    </source>
</evidence>
<dbReference type="KEGG" id="tvl:FAZ95_34960"/>
<dbReference type="PROSITE" id="PS51118">
    <property type="entry name" value="HTH_HXLR"/>
    <property type="match status" value="1"/>
</dbReference>
<evidence type="ECO:0000313" key="5">
    <source>
        <dbReference type="EMBL" id="QCP54179.1"/>
    </source>
</evidence>
<dbReference type="PANTHER" id="PTHR33204">
    <property type="entry name" value="TRANSCRIPTIONAL REGULATOR, MARR FAMILY"/>
    <property type="match status" value="1"/>
</dbReference>
<dbReference type="SUPFAM" id="SSF46785">
    <property type="entry name" value="Winged helix' DNA-binding domain"/>
    <property type="match status" value="1"/>
</dbReference>
<gene>
    <name evidence="5" type="ORF">FAZ95_34960</name>
</gene>
<dbReference type="RefSeq" id="WP_137336947.1">
    <property type="nucleotide sequence ID" value="NZ_CP040078.1"/>
</dbReference>
<evidence type="ECO:0000256" key="1">
    <source>
        <dbReference type="ARBA" id="ARBA00023015"/>
    </source>
</evidence>
<name>A0A4P8J5M1_9BURK</name>
<dbReference type="InterPro" id="IPR036388">
    <property type="entry name" value="WH-like_DNA-bd_sf"/>
</dbReference>
<dbReference type="PANTHER" id="PTHR33204:SF29">
    <property type="entry name" value="TRANSCRIPTIONAL REGULATOR"/>
    <property type="match status" value="1"/>
</dbReference>
<keyword evidence="1" id="KW-0805">Transcription regulation</keyword>
<dbReference type="InterPro" id="IPR002577">
    <property type="entry name" value="HTH_HxlR"/>
</dbReference>
<evidence type="ECO:0000313" key="6">
    <source>
        <dbReference type="Proteomes" id="UP000298656"/>
    </source>
</evidence>
<accession>A0A4P8J5M1</accession>
<proteinExistence type="predicted"/>
<dbReference type="EMBL" id="CP040078">
    <property type="protein sequence ID" value="QCP54179.1"/>
    <property type="molecule type" value="Genomic_DNA"/>
</dbReference>
<keyword evidence="6" id="KW-1185">Reference proteome</keyword>
<dbReference type="Gene3D" id="1.10.10.10">
    <property type="entry name" value="Winged helix-like DNA-binding domain superfamily/Winged helix DNA-binding domain"/>
    <property type="match status" value="1"/>
</dbReference>
<dbReference type="GO" id="GO:0003677">
    <property type="term" value="F:DNA binding"/>
    <property type="evidence" value="ECO:0007669"/>
    <property type="project" value="UniProtKB-KW"/>
</dbReference>